<feature type="compositionally biased region" description="Basic and acidic residues" evidence="1">
    <location>
        <begin position="131"/>
        <end position="142"/>
    </location>
</feature>
<feature type="compositionally biased region" description="Basic and acidic residues" evidence="1">
    <location>
        <begin position="15"/>
        <end position="24"/>
    </location>
</feature>
<feature type="region of interest" description="Disordered" evidence="1">
    <location>
        <begin position="161"/>
        <end position="195"/>
    </location>
</feature>
<dbReference type="Proteomes" id="UP001189429">
    <property type="component" value="Unassembled WGS sequence"/>
</dbReference>
<name>A0ABN9UWI0_9DINO</name>
<protein>
    <submittedName>
        <fullName evidence="2">Uncharacterized protein</fullName>
    </submittedName>
</protein>
<sequence>MRGPRRGGQAGAEGLPREAPDHRVPGVACCSGARRPGAGGRQRCEDRHGGAPAAISAGKHVEVVGTSMAGSIGVAEEFLEAKGRWKVVFASGVAKNFKGDSLRLVPEGRAPKAAARRPPQDAAPALNMHEGNMDRGSRRADKKLPFVGGVMDVLSRMQADAPFREEAAPSVADRSRAPESPPAAAPVAAPAAAAA</sequence>
<reference evidence="2" key="1">
    <citation type="submission" date="2023-10" db="EMBL/GenBank/DDBJ databases">
        <authorList>
            <person name="Chen Y."/>
            <person name="Shah S."/>
            <person name="Dougan E. K."/>
            <person name="Thang M."/>
            <person name="Chan C."/>
        </authorList>
    </citation>
    <scope>NUCLEOTIDE SEQUENCE [LARGE SCALE GENOMIC DNA]</scope>
</reference>
<feature type="compositionally biased region" description="Low complexity" evidence="1">
    <location>
        <begin position="185"/>
        <end position="195"/>
    </location>
</feature>
<proteinExistence type="predicted"/>
<comment type="caution">
    <text evidence="2">The sequence shown here is derived from an EMBL/GenBank/DDBJ whole genome shotgun (WGS) entry which is preliminary data.</text>
</comment>
<feature type="compositionally biased region" description="Low complexity" evidence="1">
    <location>
        <begin position="111"/>
        <end position="125"/>
    </location>
</feature>
<evidence type="ECO:0000256" key="1">
    <source>
        <dbReference type="SAM" id="MobiDB-lite"/>
    </source>
</evidence>
<feature type="compositionally biased region" description="Gly residues" evidence="1">
    <location>
        <begin position="1"/>
        <end position="11"/>
    </location>
</feature>
<feature type="region of interest" description="Disordered" evidence="1">
    <location>
        <begin position="1"/>
        <end position="27"/>
    </location>
</feature>
<gene>
    <name evidence="2" type="ORF">PCOR1329_LOCUS52388</name>
</gene>
<accession>A0ABN9UWI0</accession>
<feature type="region of interest" description="Disordered" evidence="1">
    <location>
        <begin position="108"/>
        <end position="142"/>
    </location>
</feature>
<evidence type="ECO:0000313" key="2">
    <source>
        <dbReference type="EMBL" id="CAK0864512.1"/>
    </source>
</evidence>
<feature type="compositionally biased region" description="Basic and acidic residues" evidence="1">
    <location>
        <begin position="162"/>
        <end position="177"/>
    </location>
</feature>
<feature type="non-terminal residue" evidence="2">
    <location>
        <position position="195"/>
    </location>
</feature>
<evidence type="ECO:0000313" key="3">
    <source>
        <dbReference type="Proteomes" id="UP001189429"/>
    </source>
</evidence>
<keyword evidence="3" id="KW-1185">Reference proteome</keyword>
<dbReference type="EMBL" id="CAUYUJ010016374">
    <property type="protein sequence ID" value="CAK0864512.1"/>
    <property type="molecule type" value="Genomic_DNA"/>
</dbReference>
<organism evidence="2 3">
    <name type="scientific">Prorocentrum cordatum</name>
    <dbReference type="NCBI Taxonomy" id="2364126"/>
    <lineage>
        <taxon>Eukaryota</taxon>
        <taxon>Sar</taxon>
        <taxon>Alveolata</taxon>
        <taxon>Dinophyceae</taxon>
        <taxon>Prorocentrales</taxon>
        <taxon>Prorocentraceae</taxon>
        <taxon>Prorocentrum</taxon>
    </lineage>
</organism>